<dbReference type="PANTHER" id="PTHR10283:SF82">
    <property type="entry name" value="SOLUTE CARRIER FAMILY 13 MEMBER 2"/>
    <property type="match status" value="1"/>
</dbReference>
<evidence type="ECO:0000256" key="3">
    <source>
        <dbReference type="ARBA" id="ARBA00022692"/>
    </source>
</evidence>
<feature type="domain" description="Methyltransferase type 11" evidence="7">
    <location>
        <begin position="505"/>
        <end position="579"/>
    </location>
</feature>
<feature type="transmembrane region" description="Helical" evidence="6">
    <location>
        <begin position="317"/>
        <end position="337"/>
    </location>
</feature>
<keyword evidence="3 6" id="KW-0812">Transmembrane</keyword>
<keyword evidence="8" id="KW-1185">Reference proteome</keyword>
<keyword evidence="5 6" id="KW-0472">Membrane</keyword>
<dbReference type="Proteomes" id="UP000887574">
    <property type="component" value="Unplaced"/>
</dbReference>
<accession>A0A915EB57</accession>
<dbReference type="WBParaSite" id="jg4794">
    <property type="protein sequence ID" value="jg4794"/>
    <property type="gene ID" value="jg4794"/>
</dbReference>
<proteinExistence type="inferred from homology"/>
<evidence type="ECO:0000256" key="2">
    <source>
        <dbReference type="ARBA" id="ARBA00006772"/>
    </source>
</evidence>
<dbReference type="Pfam" id="PF08241">
    <property type="entry name" value="Methyltransf_11"/>
    <property type="match status" value="1"/>
</dbReference>
<dbReference type="GO" id="GO:0015141">
    <property type="term" value="F:succinate transmembrane transporter activity"/>
    <property type="evidence" value="ECO:0007669"/>
    <property type="project" value="TreeGrafter"/>
</dbReference>
<evidence type="ECO:0000256" key="1">
    <source>
        <dbReference type="ARBA" id="ARBA00004141"/>
    </source>
</evidence>
<feature type="transmembrane region" description="Helical" evidence="6">
    <location>
        <begin position="343"/>
        <end position="371"/>
    </location>
</feature>
<dbReference type="SUPFAM" id="SSF53335">
    <property type="entry name" value="S-adenosyl-L-methionine-dependent methyltransferases"/>
    <property type="match status" value="1"/>
</dbReference>
<dbReference type="GO" id="GO:0008757">
    <property type="term" value="F:S-adenosylmethionine-dependent methyltransferase activity"/>
    <property type="evidence" value="ECO:0007669"/>
    <property type="project" value="InterPro"/>
</dbReference>
<organism evidence="8 9">
    <name type="scientific">Ditylenchus dipsaci</name>
    <dbReference type="NCBI Taxonomy" id="166011"/>
    <lineage>
        <taxon>Eukaryota</taxon>
        <taxon>Metazoa</taxon>
        <taxon>Ecdysozoa</taxon>
        <taxon>Nematoda</taxon>
        <taxon>Chromadorea</taxon>
        <taxon>Rhabditida</taxon>
        <taxon>Tylenchina</taxon>
        <taxon>Tylenchomorpha</taxon>
        <taxon>Sphaerularioidea</taxon>
        <taxon>Anguinidae</taxon>
        <taxon>Anguininae</taxon>
        <taxon>Ditylenchus</taxon>
    </lineage>
</organism>
<comment type="subcellular location">
    <subcellularLocation>
        <location evidence="1">Membrane</location>
        <topology evidence="1">Multi-pass membrane protein</topology>
    </subcellularLocation>
</comment>
<dbReference type="Gene3D" id="3.40.50.150">
    <property type="entry name" value="Vaccinia Virus protein VP39"/>
    <property type="match status" value="1"/>
</dbReference>
<keyword evidence="4 6" id="KW-1133">Transmembrane helix</keyword>
<evidence type="ECO:0000313" key="9">
    <source>
        <dbReference type="WBParaSite" id="jg4794"/>
    </source>
</evidence>
<feature type="transmembrane region" description="Helical" evidence="6">
    <location>
        <begin position="383"/>
        <end position="402"/>
    </location>
</feature>
<sequence length="645" mass="71421">MVEIGETVASVEPSELTEASCAYVVFIMGFFWMTETLPLAITALIPVIAFPLLTILTAHKVSAVYLSDSNFVFFGSMIMAVAVESSNLHERIALRVLLFTGPNPRWLMLGFQLSTAFLSMWISNTATTAMMVPIVVAVIKELDVCQRRQSDPEAKCASIGGTGTLIGTGSNIVLNGYLQKAYHSMSPVTFTSWMLFAMPQVLMLLAICWAWLQIIYVGFKPHDNSYEGMVGRMLRKKYETLGGISYEEKVYLQPEFIPGWGGLFPEGMVTDGTAAMAVSILLFILPAENPIKVLTSSTISTKPIKTIMTWKLMREKFSWSTMLLLGGGYGMAAGVESSGLSDLIGRCCLVVTVLTEFSSNVATSSIFIPMVASIARLHKTNPLIYILPVTLASSYAFMFPAGTPPNAIVFGVKILRVVDMAIGGSMLNLSAFFLSQFMTQTYAHLIFDMKRPNFSYAPAPHNSSNVSAGLMYSEAAGSRTSLLLNGLRGIEIGPGAHNPFGLNTLNVDFTTNKTVWKKSEQQMSGKNARLDVIAMGDNLPFPDESYDFVLSSHVIEHFYDPIKAIKEWFRVIRKDGYIYMIVPHKERTYDKKKTRTTLAELIERHEHPNPPSEDSHLHHSFWVTEDSWSYAGTLNGNSGYARCRW</sequence>
<comment type="similarity">
    <text evidence="2">Belongs to the SLC13A/DASS transporter (TC 2.A.47) family. NADC subfamily.</text>
</comment>
<feature type="transmembrane region" description="Helical" evidence="6">
    <location>
        <begin position="190"/>
        <end position="212"/>
    </location>
</feature>
<evidence type="ECO:0000313" key="8">
    <source>
        <dbReference type="Proteomes" id="UP000887574"/>
    </source>
</evidence>
<evidence type="ECO:0000259" key="7">
    <source>
        <dbReference type="Pfam" id="PF08241"/>
    </source>
</evidence>
<evidence type="ECO:0000256" key="5">
    <source>
        <dbReference type="ARBA" id="ARBA00023136"/>
    </source>
</evidence>
<dbReference type="GO" id="GO:0015137">
    <property type="term" value="F:citrate transmembrane transporter activity"/>
    <property type="evidence" value="ECO:0007669"/>
    <property type="project" value="TreeGrafter"/>
</dbReference>
<dbReference type="AlphaFoldDB" id="A0A915EB57"/>
<dbReference type="CDD" id="cd02440">
    <property type="entry name" value="AdoMet_MTases"/>
    <property type="match status" value="1"/>
</dbReference>
<protein>
    <submittedName>
        <fullName evidence="9">Methyltransferase type 11 domain-containing protein</fullName>
    </submittedName>
</protein>
<dbReference type="InterPro" id="IPR001898">
    <property type="entry name" value="SLC13A/DASS"/>
</dbReference>
<feature type="transmembrane region" description="Helical" evidence="6">
    <location>
        <begin position="70"/>
        <end position="89"/>
    </location>
</feature>
<feature type="transmembrane region" description="Helical" evidence="6">
    <location>
        <begin position="109"/>
        <end position="139"/>
    </location>
</feature>
<dbReference type="InterPro" id="IPR013216">
    <property type="entry name" value="Methyltransf_11"/>
</dbReference>
<feature type="transmembrane region" description="Helical" evidence="6">
    <location>
        <begin position="37"/>
        <end position="58"/>
    </location>
</feature>
<dbReference type="GO" id="GO:0005886">
    <property type="term" value="C:plasma membrane"/>
    <property type="evidence" value="ECO:0007669"/>
    <property type="project" value="TreeGrafter"/>
</dbReference>
<evidence type="ECO:0000256" key="6">
    <source>
        <dbReference type="SAM" id="Phobius"/>
    </source>
</evidence>
<dbReference type="Pfam" id="PF00939">
    <property type="entry name" value="Na_sulph_symp"/>
    <property type="match status" value="1"/>
</dbReference>
<feature type="transmembrane region" description="Helical" evidence="6">
    <location>
        <begin position="414"/>
        <end position="434"/>
    </location>
</feature>
<reference evidence="9" key="1">
    <citation type="submission" date="2022-11" db="UniProtKB">
        <authorList>
            <consortium name="WormBaseParasite"/>
        </authorList>
    </citation>
    <scope>IDENTIFICATION</scope>
</reference>
<dbReference type="PANTHER" id="PTHR10283">
    <property type="entry name" value="SOLUTE CARRIER FAMILY 13 MEMBER"/>
    <property type="match status" value="1"/>
</dbReference>
<dbReference type="InterPro" id="IPR029063">
    <property type="entry name" value="SAM-dependent_MTases_sf"/>
</dbReference>
<evidence type="ECO:0000256" key="4">
    <source>
        <dbReference type="ARBA" id="ARBA00022989"/>
    </source>
</evidence>
<name>A0A915EB57_9BILA</name>